<dbReference type="AlphaFoldDB" id="S5LWR5"/>
<evidence type="ECO:0000313" key="2">
    <source>
        <dbReference type="Proteomes" id="UP000014984"/>
    </source>
</evidence>
<sequence length="231" mass="28044">MLGKYDFNDNDIKKIMKFFEPSLHTIKVLLEETKIDLQKFNLLNDNFLKIYHNFENLVFFDNFLEFKDSFIYFYEYILNTLIIKNKTEIIDRHIVMPNIVQLLEIVLLVDYLIKKSFENVRNNNNVLDIKEIKIIILEKINTYYFQLTELNKNYSQMFCQQIKDLLLFLEKKDDFKIWEQSCELMLALLEDISLLNEKIHDIFEEGSNIYWKVFNYLNKIFILSSFSIFLE</sequence>
<dbReference type="EMBL" id="CP005074">
    <property type="protein sequence ID" value="AGR41081.1"/>
    <property type="molecule type" value="Genomic_DNA"/>
</dbReference>
<dbReference type="KEGG" id="stai:STAIW_v1c04350"/>
<dbReference type="OrthoDB" id="389326at2"/>
<dbReference type="PATRIC" id="fig|1276220.3.peg.441"/>
<dbReference type="RefSeq" id="WP_020834220.1">
    <property type="nucleotide sequence ID" value="NC_021846.1"/>
</dbReference>
<dbReference type="HOGENOM" id="CLU_1199189_0_0_14"/>
<keyword evidence="2" id="KW-1185">Reference proteome</keyword>
<evidence type="ECO:0000313" key="1">
    <source>
        <dbReference type="EMBL" id="AGR41081.1"/>
    </source>
</evidence>
<protein>
    <submittedName>
        <fullName evidence="1">Uncharacterized protein</fullName>
    </submittedName>
</protein>
<dbReference type="Proteomes" id="UP000014984">
    <property type="component" value="Chromosome"/>
</dbReference>
<dbReference type="STRING" id="1276220.STAIW_v1c04350"/>
<organism evidence="1 2">
    <name type="scientific">Spiroplasma taiwanense CT-1</name>
    <dbReference type="NCBI Taxonomy" id="1276220"/>
    <lineage>
        <taxon>Bacteria</taxon>
        <taxon>Bacillati</taxon>
        <taxon>Mycoplasmatota</taxon>
        <taxon>Mollicutes</taxon>
        <taxon>Entomoplasmatales</taxon>
        <taxon>Spiroplasmataceae</taxon>
        <taxon>Spiroplasma</taxon>
    </lineage>
</organism>
<name>S5LWR5_9MOLU</name>
<accession>S5LWR5</accession>
<reference evidence="1 2" key="1">
    <citation type="journal article" date="2013" name="Genome Biol. Evol.">
        <title>Comparison of metabolic capacities and inference of gene content evolution in mosquito-associated Spiroplasma diminutum and S. taiwanense.</title>
        <authorList>
            <person name="Lo W.S."/>
            <person name="Ku C."/>
            <person name="Chen L.L."/>
            <person name="Chang T.H."/>
            <person name="Kuo C.H."/>
        </authorList>
    </citation>
    <scope>NUCLEOTIDE SEQUENCE [LARGE SCALE GENOMIC DNA]</scope>
    <source>
        <strain evidence="1">CT-1</strain>
    </source>
</reference>
<gene>
    <name evidence="1" type="ORF">STAIW_v1c04350</name>
</gene>
<proteinExistence type="predicted"/>